<keyword evidence="3" id="KW-1185">Reference proteome</keyword>
<dbReference type="Proteomes" id="UP001059607">
    <property type="component" value="Chromosome"/>
</dbReference>
<dbReference type="RefSeq" id="WP_054615825.1">
    <property type="nucleotide sequence ID" value="NZ_CP101125.1"/>
</dbReference>
<evidence type="ECO:0000256" key="1">
    <source>
        <dbReference type="SAM" id="MobiDB-lite"/>
    </source>
</evidence>
<proteinExistence type="predicted"/>
<protein>
    <recommendedName>
        <fullName evidence="4">Serine endopeptidase inhibitors</fullName>
    </recommendedName>
</protein>
<evidence type="ECO:0000313" key="2">
    <source>
        <dbReference type="EMBL" id="UTO12434.1"/>
    </source>
</evidence>
<accession>A0ABY5EAL7</accession>
<dbReference type="EMBL" id="CP101125">
    <property type="protein sequence ID" value="UTO12434.1"/>
    <property type="molecule type" value="Genomic_DNA"/>
</dbReference>
<evidence type="ECO:0008006" key="4">
    <source>
        <dbReference type="Google" id="ProtNLM"/>
    </source>
</evidence>
<gene>
    <name evidence="2" type="ORF">NK667_19940</name>
</gene>
<feature type="region of interest" description="Disordered" evidence="1">
    <location>
        <begin position="1"/>
        <end position="61"/>
    </location>
</feature>
<organism evidence="2 3">
    <name type="scientific">Pseudomonas nunensis</name>
    <dbReference type="NCBI Taxonomy" id="2961896"/>
    <lineage>
        <taxon>Bacteria</taxon>
        <taxon>Pseudomonadati</taxon>
        <taxon>Pseudomonadota</taxon>
        <taxon>Gammaproteobacteria</taxon>
        <taxon>Pseudomonadales</taxon>
        <taxon>Pseudomonadaceae</taxon>
        <taxon>Pseudomonas</taxon>
    </lineage>
</organism>
<reference evidence="2" key="1">
    <citation type="submission" date="2022-07" db="EMBL/GenBank/DDBJ databases">
        <title>Pseudomonas nunamit sp. nov. an antifungal species isolated from Greenland.</title>
        <authorList>
            <person name="Ntana F."/>
            <person name="Hennessy R.C."/>
            <person name="Zervas A."/>
            <person name="Stougaard P."/>
        </authorList>
    </citation>
    <scope>NUCLEOTIDE SEQUENCE</scope>
    <source>
        <strain evidence="2">In5</strain>
    </source>
</reference>
<evidence type="ECO:0000313" key="3">
    <source>
        <dbReference type="Proteomes" id="UP001059607"/>
    </source>
</evidence>
<sequence length="61" mass="6472">MNTTCHQAKKPTQPKLKFSSFFSDEDFSDEQGTAEKADQPEMPTPGGDTTAHTGVLLTGGG</sequence>
<name>A0ABY5EAL7_9PSED</name>